<evidence type="ECO:0000256" key="1">
    <source>
        <dbReference type="SAM" id="MobiDB-lite"/>
    </source>
</evidence>
<keyword evidence="3" id="KW-1185">Reference proteome</keyword>
<comment type="caution">
    <text evidence="2">The sequence shown here is derived from an EMBL/GenBank/DDBJ whole genome shotgun (WGS) entry which is preliminary data.</text>
</comment>
<dbReference type="OrthoDB" id="5415512at2759"/>
<feature type="region of interest" description="Disordered" evidence="1">
    <location>
        <begin position="707"/>
        <end position="744"/>
    </location>
</feature>
<organism evidence="2 3">
    <name type="scientific">Ophiocordyceps australis</name>
    <dbReference type="NCBI Taxonomy" id="1399860"/>
    <lineage>
        <taxon>Eukaryota</taxon>
        <taxon>Fungi</taxon>
        <taxon>Dikarya</taxon>
        <taxon>Ascomycota</taxon>
        <taxon>Pezizomycotina</taxon>
        <taxon>Sordariomycetes</taxon>
        <taxon>Hypocreomycetidae</taxon>
        <taxon>Hypocreales</taxon>
        <taxon>Ophiocordycipitaceae</taxon>
        <taxon>Ophiocordyceps</taxon>
    </lineage>
</organism>
<accession>A0A2C5YZP9</accession>
<feature type="region of interest" description="Disordered" evidence="1">
    <location>
        <begin position="35"/>
        <end position="79"/>
    </location>
</feature>
<protein>
    <submittedName>
        <fullName evidence="2">Uncharacterized protein</fullName>
    </submittedName>
</protein>
<dbReference type="Proteomes" id="UP000224854">
    <property type="component" value="Unassembled WGS sequence"/>
</dbReference>
<feature type="compositionally biased region" description="Polar residues" evidence="1">
    <location>
        <begin position="268"/>
        <end position="277"/>
    </location>
</feature>
<reference evidence="2 3" key="1">
    <citation type="submission" date="2017-06" db="EMBL/GenBank/DDBJ databases">
        <title>Ant-infecting Ophiocordyceps genomes reveal a high diversity of potential behavioral manipulation genes and a possible major role for enterotoxins.</title>
        <authorList>
            <person name="De Bekker C."/>
            <person name="Evans H.C."/>
            <person name="Brachmann A."/>
            <person name="Hughes D.P."/>
        </authorList>
    </citation>
    <scope>NUCLEOTIDE SEQUENCE [LARGE SCALE GENOMIC DNA]</scope>
    <source>
        <strain evidence="2 3">1348a</strain>
    </source>
</reference>
<dbReference type="AlphaFoldDB" id="A0A2C5YZP9"/>
<feature type="compositionally biased region" description="Basic and acidic residues" evidence="1">
    <location>
        <begin position="709"/>
        <end position="719"/>
    </location>
</feature>
<feature type="compositionally biased region" description="Polar residues" evidence="1">
    <location>
        <begin position="635"/>
        <end position="644"/>
    </location>
</feature>
<feature type="compositionally biased region" description="Pro residues" evidence="1">
    <location>
        <begin position="280"/>
        <end position="290"/>
    </location>
</feature>
<sequence length="744" mass="80030">MGFSKKTWTERMAQEPEISLLAMAFDLPTPHDLERRARRRQQGTKTTVCEAPRVTDGPKIDKAKAGAGRAGSARSKTSNGGSWALDGGIGRAGLAKLTRAKGAIIKPCSTAQGSHDQDGDKDDGYHCQSDAKIGWWRRRKSLLGSSGWHRRTRPDRALAKGALLSPPKPPPVLGPMPHTPAPILMAPTGPRHPWPGHGSQHSLRGELRQVQHIMDQTRRELALQPQDIGLELQLQILQSKLNALMNRAAACARGGKPGPCGTIDRVGASSTDASTEASPTRPPTHPPPTSLPSQRGDSPGPSIDHHLCSECGSVRSRAFHHKHPLAPGAKPLINYCSACKQAKMKHGAMVVPLHFCLGCGVARSKTFQREHQASVDSPLLPNYCAQCRAMVRDSESLVDASVVDVPEAGLQHQSAPAPDSPFCPGRTHGSAQRRAQRNMADKTQYQSPFVEDADASPPSDHDTEPRTWSSATSSSPKTVLRSCLRVSASSTAATSTSKKVKFKPMVHANDCPDPQATRHASLPFLPYPHASIFQTPTRPSDSQMRDTIHHGSHHQDVFESRPDYSCQLPLHQACLAASFCQEFPPDPSAANLDALPAFAQSYNEAPSWSYSPTAFACPWTDELFESEASRRGLGSQETFTTSANEEPCLASPAGNLGDASVTFDSGGGQTLSSSSSSSSSSSLSSTTTANPYYRPGRFAQCQSMFSHYSDSRASDKEAIPEPIIEEPSSPPKSPPQPVKLLDMP</sequence>
<name>A0A2C5YZP9_9HYPO</name>
<feature type="region of interest" description="Disordered" evidence="1">
    <location>
        <begin position="410"/>
        <end position="474"/>
    </location>
</feature>
<feature type="compositionally biased region" description="Pro residues" evidence="1">
    <location>
        <begin position="728"/>
        <end position="737"/>
    </location>
</feature>
<gene>
    <name evidence="2" type="ORF">CDD82_4617</name>
</gene>
<feature type="compositionally biased region" description="Low complexity" evidence="1">
    <location>
        <begin position="670"/>
        <end position="688"/>
    </location>
</feature>
<evidence type="ECO:0000313" key="3">
    <source>
        <dbReference type="Proteomes" id="UP000224854"/>
    </source>
</evidence>
<dbReference type="EMBL" id="NJEU01000394">
    <property type="protein sequence ID" value="PHH75055.1"/>
    <property type="molecule type" value="Genomic_DNA"/>
</dbReference>
<feature type="compositionally biased region" description="Low complexity" evidence="1">
    <location>
        <begin position="65"/>
        <end position="76"/>
    </location>
</feature>
<proteinExistence type="predicted"/>
<evidence type="ECO:0000313" key="2">
    <source>
        <dbReference type="EMBL" id="PHH75055.1"/>
    </source>
</evidence>
<feature type="region of interest" description="Disordered" evidence="1">
    <location>
        <begin position="253"/>
        <end position="304"/>
    </location>
</feature>
<feature type="region of interest" description="Disordered" evidence="1">
    <location>
        <begin position="628"/>
        <end position="694"/>
    </location>
</feature>